<reference evidence="2 3" key="2">
    <citation type="submission" date="2021-02" db="EMBL/GenBank/DDBJ databases">
        <title>Sulfurospirillum tamanensis sp. nov.</title>
        <authorList>
            <person name="Frolova A."/>
            <person name="Merkel A."/>
            <person name="Slobodkin A."/>
        </authorList>
    </citation>
    <scope>NUCLEOTIDE SEQUENCE [LARGE SCALE GENOMIC DNA]</scope>
    <source>
        <strain evidence="2 3">T05b</strain>
    </source>
</reference>
<proteinExistence type="predicted"/>
<dbReference type="GO" id="GO:0004527">
    <property type="term" value="F:exonuclease activity"/>
    <property type="evidence" value="ECO:0007669"/>
    <property type="project" value="UniProtKB-KW"/>
</dbReference>
<evidence type="ECO:0000259" key="1">
    <source>
        <dbReference type="SMART" id="SM00479"/>
    </source>
</evidence>
<keyword evidence="2" id="KW-0269">Exonuclease</keyword>
<dbReference type="Proteomes" id="UP000703590">
    <property type="component" value="Unassembled WGS sequence"/>
</dbReference>
<dbReference type="PANTHER" id="PTHR30231">
    <property type="entry name" value="DNA POLYMERASE III SUBUNIT EPSILON"/>
    <property type="match status" value="1"/>
</dbReference>
<dbReference type="InterPro" id="IPR013520">
    <property type="entry name" value="Ribonucl_H"/>
</dbReference>
<evidence type="ECO:0000313" key="2">
    <source>
        <dbReference type="EMBL" id="MBN2963883.1"/>
    </source>
</evidence>
<accession>A0ABS2WQK0</accession>
<dbReference type="Gene3D" id="3.30.420.10">
    <property type="entry name" value="Ribonuclease H-like superfamily/Ribonuclease H"/>
    <property type="match status" value="1"/>
</dbReference>
<dbReference type="Pfam" id="PF00929">
    <property type="entry name" value="RNase_T"/>
    <property type="match status" value="1"/>
</dbReference>
<dbReference type="InterPro" id="IPR012337">
    <property type="entry name" value="RNaseH-like_sf"/>
</dbReference>
<keyword evidence="2" id="KW-0540">Nuclease</keyword>
<reference evidence="3" key="1">
    <citation type="submission" date="2021-02" db="EMBL/GenBank/DDBJ databases">
        <title>Sulfurospirillum tamanensis sp. nov.</title>
        <authorList>
            <person name="Merkel A.Y."/>
        </authorList>
    </citation>
    <scope>NUCLEOTIDE SEQUENCE [LARGE SCALE GENOMIC DNA]</scope>
    <source>
        <strain evidence="3">T05b</strain>
    </source>
</reference>
<feature type="domain" description="Exonuclease" evidence="1">
    <location>
        <begin position="62"/>
        <end position="226"/>
    </location>
</feature>
<organism evidence="2 3">
    <name type="scientific">Sulfurospirillum tamanense</name>
    <dbReference type="NCBI Taxonomy" id="2813362"/>
    <lineage>
        <taxon>Bacteria</taxon>
        <taxon>Pseudomonadati</taxon>
        <taxon>Campylobacterota</taxon>
        <taxon>Epsilonproteobacteria</taxon>
        <taxon>Campylobacterales</taxon>
        <taxon>Sulfurospirillaceae</taxon>
        <taxon>Sulfurospirillum</taxon>
    </lineage>
</organism>
<dbReference type="SMART" id="SM00479">
    <property type="entry name" value="EXOIII"/>
    <property type="match status" value="1"/>
</dbReference>
<name>A0ABS2WQK0_9BACT</name>
<dbReference type="InterPro" id="IPR036397">
    <property type="entry name" value="RNaseH_sf"/>
</dbReference>
<evidence type="ECO:0000313" key="3">
    <source>
        <dbReference type="Proteomes" id="UP000703590"/>
    </source>
</evidence>
<protein>
    <submittedName>
        <fullName evidence="2">3'-5' exonuclease</fullName>
    </submittedName>
</protein>
<gene>
    <name evidence="2" type="ORF">JWV37_03735</name>
</gene>
<reference evidence="2 3" key="3">
    <citation type="submission" date="2021-02" db="EMBL/GenBank/DDBJ databases">
        <authorList>
            <person name="Merkel A.Y."/>
        </authorList>
    </citation>
    <scope>NUCLEOTIDE SEQUENCE [LARGE SCALE GENOMIC DNA]</scope>
    <source>
        <strain evidence="2 3">T05b</strain>
    </source>
</reference>
<dbReference type="CDD" id="cd06127">
    <property type="entry name" value="DEDDh"/>
    <property type="match status" value="1"/>
</dbReference>
<dbReference type="PANTHER" id="PTHR30231:SF41">
    <property type="entry name" value="DNA POLYMERASE III SUBUNIT EPSILON"/>
    <property type="match status" value="1"/>
</dbReference>
<dbReference type="NCBIfam" id="NF006316">
    <property type="entry name" value="PRK08517.1"/>
    <property type="match status" value="1"/>
</dbReference>
<sequence length="252" mass="27873">MQLAKESLSLCEVAFRLCTIEALEMCDAGDLDQLRLLGLPLIHTSETHVTLSTRLTPYEAQRYCVVDIECNASDPAKGQVIEVGAVMLEGQVEVGRFESLVHTKEIPPAIETLTGISLEDVSDAPSLGSVLEAFRLFLGDAVFVAHNVGFDYYFLSTSFEQQGFGPMLNRKLCTIDLAQKTIESERYGLDFLKGMLGIKEEGRHRALADAKSAAEIFLTSLEQLPPEVCTAEDLIYFSKPNPKKRKIKPKKT</sequence>
<comment type="caution">
    <text evidence="2">The sequence shown here is derived from an EMBL/GenBank/DDBJ whole genome shotgun (WGS) entry which is preliminary data.</text>
</comment>
<dbReference type="EMBL" id="JAFHKK010000005">
    <property type="protein sequence ID" value="MBN2963883.1"/>
    <property type="molecule type" value="Genomic_DNA"/>
</dbReference>
<dbReference type="SUPFAM" id="SSF53098">
    <property type="entry name" value="Ribonuclease H-like"/>
    <property type="match status" value="1"/>
</dbReference>
<keyword evidence="2" id="KW-0378">Hydrolase</keyword>
<keyword evidence="3" id="KW-1185">Reference proteome</keyword>